<evidence type="ECO:0000256" key="1">
    <source>
        <dbReference type="SAM" id="MobiDB-lite"/>
    </source>
</evidence>
<dbReference type="EMBL" id="KK105562">
    <property type="protein sequence ID" value="KIY92504.1"/>
    <property type="molecule type" value="Genomic_DNA"/>
</dbReference>
<keyword evidence="2" id="KW-1133">Transmembrane helix</keyword>
<dbReference type="AlphaFoldDB" id="A0A0D2LKT2"/>
<dbReference type="GeneID" id="25733122"/>
<dbReference type="RefSeq" id="XP_013891524.1">
    <property type="nucleotide sequence ID" value="XM_014036070.1"/>
</dbReference>
<feature type="compositionally biased region" description="Low complexity" evidence="1">
    <location>
        <begin position="85"/>
        <end position="111"/>
    </location>
</feature>
<evidence type="ECO:0000313" key="3">
    <source>
        <dbReference type="EMBL" id="KIY92504.1"/>
    </source>
</evidence>
<feature type="transmembrane region" description="Helical" evidence="2">
    <location>
        <begin position="12"/>
        <end position="34"/>
    </location>
</feature>
<accession>A0A0D2LKT2</accession>
<keyword evidence="4" id="KW-1185">Reference proteome</keyword>
<dbReference type="KEGG" id="mng:MNEG_15459"/>
<feature type="compositionally biased region" description="Low complexity" evidence="1">
    <location>
        <begin position="214"/>
        <end position="234"/>
    </location>
</feature>
<name>A0A0D2LKT2_9CHLO</name>
<dbReference type="Proteomes" id="UP000054498">
    <property type="component" value="Unassembled WGS sequence"/>
</dbReference>
<feature type="region of interest" description="Disordered" evidence="1">
    <location>
        <begin position="83"/>
        <end position="111"/>
    </location>
</feature>
<evidence type="ECO:0000313" key="4">
    <source>
        <dbReference type="Proteomes" id="UP000054498"/>
    </source>
</evidence>
<sequence>MAKGTVKKLGKDACSVLMFAAAAVTAFMAHFLILHPLDVIGHKSRPWFSAVQQRFTDQLSQLKGTKDLLVKKGPLSFQFKDLQATGSSEGGPTQQQQEQQQPGQAASGSQGDQLEWMLDDARIISVFAMWEVDAADDDPPGLLATYEEVQRLASFRLGDPDAGGDDYNLSFKKEDFEKLAKTEWFKKDAEAVLGIKGRRKKASANPEDPPAAPAPAFDEAEAAAQTLTPQAQRAAQRRARKEGAAAFIDDEAGEEDAGAGESDEEEEGEEEADDGEDVGEEVAPIRAPGDGARGTGKRRQKAAARGGGSSSEQPHKSKRQRRQR</sequence>
<gene>
    <name evidence="3" type="ORF">MNEG_15459</name>
</gene>
<feature type="region of interest" description="Disordered" evidence="1">
    <location>
        <begin position="196"/>
        <end position="324"/>
    </location>
</feature>
<keyword evidence="2" id="KW-0472">Membrane</keyword>
<feature type="compositionally biased region" description="Acidic residues" evidence="1">
    <location>
        <begin position="248"/>
        <end position="280"/>
    </location>
</feature>
<organism evidence="3 4">
    <name type="scientific">Monoraphidium neglectum</name>
    <dbReference type="NCBI Taxonomy" id="145388"/>
    <lineage>
        <taxon>Eukaryota</taxon>
        <taxon>Viridiplantae</taxon>
        <taxon>Chlorophyta</taxon>
        <taxon>core chlorophytes</taxon>
        <taxon>Chlorophyceae</taxon>
        <taxon>CS clade</taxon>
        <taxon>Sphaeropleales</taxon>
        <taxon>Selenastraceae</taxon>
        <taxon>Monoraphidium</taxon>
    </lineage>
</organism>
<reference evidence="3 4" key="1">
    <citation type="journal article" date="2013" name="BMC Genomics">
        <title>Reconstruction of the lipid metabolism for the microalga Monoraphidium neglectum from its genome sequence reveals characteristics suitable for biofuel production.</title>
        <authorList>
            <person name="Bogen C."/>
            <person name="Al-Dilaimi A."/>
            <person name="Albersmeier A."/>
            <person name="Wichmann J."/>
            <person name="Grundmann M."/>
            <person name="Rupp O."/>
            <person name="Lauersen K.J."/>
            <person name="Blifernez-Klassen O."/>
            <person name="Kalinowski J."/>
            <person name="Goesmann A."/>
            <person name="Mussgnug J.H."/>
            <person name="Kruse O."/>
        </authorList>
    </citation>
    <scope>NUCLEOTIDE SEQUENCE [LARGE SCALE GENOMIC DNA]</scope>
    <source>
        <strain evidence="3 4">SAG 48.87</strain>
    </source>
</reference>
<proteinExistence type="predicted"/>
<protein>
    <submittedName>
        <fullName evidence="3">Uncharacterized protein</fullName>
    </submittedName>
</protein>
<evidence type="ECO:0000256" key="2">
    <source>
        <dbReference type="SAM" id="Phobius"/>
    </source>
</evidence>
<keyword evidence="2" id="KW-0812">Transmembrane</keyword>